<comment type="similarity">
    <text evidence="3">Belongs to the PMEI family.</text>
</comment>
<gene>
    <name evidence="6" type="ORF">VNO78_12179</name>
</gene>
<keyword evidence="1 4" id="KW-0732">Signal</keyword>
<dbReference type="GO" id="GO:0004857">
    <property type="term" value="F:enzyme inhibitor activity"/>
    <property type="evidence" value="ECO:0007669"/>
    <property type="project" value="InterPro"/>
</dbReference>
<protein>
    <recommendedName>
        <fullName evidence="5">Pectinesterase inhibitor domain-containing protein</fullName>
    </recommendedName>
</protein>
<accession>A0AAN9XP17</accession>
<evidence type="ECO:0000256" key="4">
    <source>
        <dbReference type="SAM" id="SignalP"/>
    </source>
</evidence>
<feature type="domain" description="Pectinesterase inhibitor" evidence="5">
    <location>
        <begin position="32"/>
        <end position="170"/>
    </location>
</feature>
<dbReference type="AlphaFoldDB" id="A0AAN9XP17"/>
<reference evidence="6 7" key="1">
    <citation type="submission" date="2024-01" db="EMBL/GenBank/DDBJ databases">
        <title>The genomes of 5 underutilized Papilionoideae crops provide insights into root nodulation and disease resistanc.</title>
        <authorList>
            <person name="Jiang F."/>
        </authorList>
    </citation>
    <scope>NUCLEOTIDE SEQUENCE [LARGE SCALE GENOMIC DNA]</scope>
    <source>
        <strain evidence="6">DUOXIRENSHENG_FW03</strain>
        <tissue evidence="6">Leaves</tissue>
    </source>
</reference>
<comment type="caution">
    <text evidence="6">The sequence shown here is derived from an EMBL/GenBank/DDBJ whole genome shotgun (WGS) entry which is preliminary data.</text>
</comment>
<dbReference type="Gene3D" id="1.20.140.40">
    <property type="entry name" value="Invertase/pectin methylesterase inhibitor family protein"/>
    <property type="match status" value="1"/>
</dbReference>
<dbReference type="PANTHER" id="PTHR36710:SF13">
    <property type="entry name" value="PUTATIVE-RELATED"/>
    <property type="match status" value="1"/>
</dbReference>
<dbReference type="InterPro" id="IPR035513">
    <property type="entry name" value="Invertase/methylesterase_inhib"/>
</dbReference>
<proteinExistence type="inferred from homology"/>
<evidence type="ECO:0000313" key="6">
    <source>
        <dbReference type="EMBL" id="KAK7400871.1"/>
    </source>
</evidence>
<dbReference type="Proteomes" id="UP001386955">
    <property type="component" value="Unassembled WGS sequence"/>
</dbReference>
<feature type="signal peptide" evidence="4">
    <location>
        <begin position="1"/>
        <end position="26"/>
    </location>
</feature>
<dbReference type="EMBL" id="JAYMYS010000003">
    <property type="protein sequence ID" value="KAK7400871.1"/>
    <property type="molecule type" value="Genomic_DNA"/>
</dbReference>
<name>A0AAN9XP17_PSOTE</name>
<dbReference type="Pfam" id="PF04043">
    <property type="entry name" value="PMEI"/>
    <property type="match status" value="1"/>
</dbReference>
<dbReference type="SUPFAM" id="SSF101148">
    <property type="entry name" value="Plant invertase/pectin methylesterase inhibitor"/>
    <property type="match status" value="1"/>
</dbReference>
<dbReference type="NCBIfam" id="TIGR01614">
    <property type="entry name" value="PME_inhib"/>
    <property type="match status" value="1"/>
</dbReference>
<feature type="chain" id="PRO_5042931318" description="Pectinesterase inhibitor domain-containing protein" evidence="4">
    <location>
        <begin position="27"/>
        <end position="175"/>
    </location>
</feature>
<keyword evidence="2" id="KW-1015">Disulfide bond</keyword>
<dbReference type="InterPro" id="IPR052421">
    <property type="entry name" value="PCW_Enzyme_Inhibitor"/>
</dbReference>
<evidence type="ECO:0000256" key="3">
    <source>
        <dbReference type="ARBA" id="ARBA00038471"/>
    </source>
</evidence>
<dbReference type="SMART" id="SM00856">
    <property type="entry name" value="PMEI"/>
    <property type="match status" value="1"/>
</dbReference>
<evidence type="ECO:0000256" key="2">
    <source>
        <dbReference type="ARBA" id="ARBA00023157"/>
    </source>
</evidence>
<evidence type="ECO:0000259" key="5">
    <source>
        <dbReference type="SMART" id="SM00856"/>
    </source>
</evidence>
<dbReference type="CDD" id="cd15796">
    <property type="entry name" value="CIF_like"/>
    <property type="match status" value="1"/>
</dbReference>
<keyword evidence="7" id="KW-1185">Reference proteome</keyword>
<evidence type="ECO:0000313" key="7">
    <source>
        <dbReference type="Proteomes" id="UP001386955"/>
    </source>
</evidence>
<evidence type="ECO:0000256" key="1">
    <source>
        <dbReference type="ARBA" id="ARBA00022729"/>
    </source>
</evidence>
<dbReference type="PANTHER" id="PTHR36710">
    <property type="entry name" value="PECTINESTERASE INHIBITOR-LIKE"/>
    <property type="match status" value="1"/>
</dbReference>
<dbReference type="InterPro" id="IPR006501">
    <property type="entry name" value="Pectinesterase_inhib_dom"/>
</dbReference>
<sequence length="175" mass="18991">MSNLKHIVLICSTIVIAISLMPICHGRTLQPDDLKLIKQTCKHTPIPNLCLQILKADPRSPSADIPDLALIFVDVIKVKANEALVKINKLLKGGGDKQVLKSCAGAYNAILVADVPQATRAMLGDPKFAEDAVADSSLEAMDCEEDFKGKSPLTKENTYMRDVSDVARAVIRNLL</sequence>
<dbReference type="FunFam" id="1.20.140.40:FF:000009">
    <property type="entry name" value="Invertase/pectin methylesterase inhibitor family protein"/>
    <property type="match status" value="1"/>
</dbReference>
<organism evidence="6 7">
    <name type="scientific">Psophocarpus tetragonolobus</name>
    <name type="common">Winged bean</name>
    <name type="synonym">Dolichos tetragonolobus</name>
    <dbReference type="NCBI Taxonomy" id="3891"/>
    <lineage>
        <taxon>Eukaryota</taxon>
        <taxon>Viridiplantae</taxon>
        <taxon>Streptophyta</taxon>
        <taxon>Embryophyta</taxon>
        <taxon>Tracheophyta</taxon>
        <taxon>Spermatophyta</taxon>
        <taxon>Magnoliopsida</taxon>
        <taxon>eudicotyledons</taxon>
        <taxon>Gunneridae</taxon>
        <taxon>Pentapetalae</taxon>
        <taxon>rosids</taxon>
        <taxon>fabids</taxon>
        <taxon>Fabales</taxon>
        <taxon>Fabaceae</taxon>
        <taxon>Papilionoideae</taxon>
        <taxon>50 kb inversion clade</taxon>
        <taxon>NPAAA clade</taxon>
        <taxon>indigoferoid/millettioid clade</taxon>
        <taxon>Phaseoleae</taxon>
        <taxon>Psophocarpus</taxon>
    </lineage>
</organism>
<dbReference type="InterPro" id="IPR034087">
    <property type="entry name" value="C/VIF1"/>
</dbReference>